<comment type="subcellular location">
    <subcellularLocation>
        <location evidence="1">Mitochondrion</location>
    </subcellularLocation>
</comment>
<dbReference type="Gene3D" id="3.40.50.620">
    <property type="entry name" value="HUPs"/>
    <property type="match status" value="1"/>
</dbReference>
<dbReference type="FunFam" id="1.10.240.10:FF:000005">
    <property type="entry name" value="Tryptophan--tRNA ligase"/>
    <property type="match status" value="1"/>
</dbReference>
<dbReference type="InterPro" id="IPR002306">
    <property type="entry name" value="Trp-tRNA-ligase"/>
</dbReference>
<dbReference type="GO" id="GO:0004830">
    <property type="term" value="F:tryptophan-tRNA ligase activity"/>
    <property type="evidence" value="ECO:0007669"/>
    <property type="project" value="UniProtKB-EC"/>
</dbReference>
<evidence type="ECO:0000256" key="7">
    <source>
        <dbReference type="ARBA" id="ARBA00022917"/>
    </source>
</evidence>
<name>A0A381R7Y6_9ZZZZ</name>
<dbReference type="NCBIfam" id="TIGR00233">
    <property type="entry name" value="trpS"/>
    <property type="match status" value="1"/>
</dbReference>
<dbReference type="EC" id="6.1.1.2" evidence="3"/>
<dbReference type="InterPro" id="IPR050203">
    <property type="entry name" value="Trp-tRNA_synthetase"/>
</dbReference>
<evidence type="ECO:0000256" key="2">
    <source>
        <dbReference type="ARBA" id="ARBA00005594"/>
    </source>
</evidence>
<keyword evidence="4" id="KW-0436">Ligase</keyword>
<dbReference type="Pfam" id="PF00579">
    <property type="entry name" value="tRNA-synt_1b"/>
    <property type="match status" value="1"/>
</dbReference>
<dbReference type="HAMAP" id="MF_00140_B">
    <property type="entry name" value="Trp_tRNA_synth_B"/>
    <property type="match status" value="1"/>
</dbReference>
<dbReference type="InterPro" id="IPR014729">
    <property type="entry name" value="Rossmann-like_a/b/a_fold"/>
</dbReference>
<dbReference type="GO" id="GO:0005829">
    <property type="term" value="C:cytosol"/>
    <property type="evidence" value="ECO:0007669"/>
    <property type="project" value="TreeGrafter"/>
</dbReference>
<dbReference type="GO" id="GO:0005739">
    <property type="term" value="C:mitochondrion"/>
    <property type="evidence" value="ECO:0007669"/>
    <property type="project" value="UniProtKB-SubCell"/>
</dbReference>
<dbReference type="GO" id="GO:0006436">
    <property type="term" value="P:tryptophanyl-tRNA aminoacylation"/>
    <property type="evidence" value="ECO:0007669"/>
    <property type="project" value="InterPro"/>
</dbReference>
<dbReference type="PANTHER" id="PTHR43766">
    <property type="entry name" value="TRYPTOPHAN--TRNA LIGASE, MITOCHONDRIAL"/>
    <property type="match status" value="1"/>
</dbReference>
<gene>
    <name evidence="10" type="ORF">METZ01_LOCUS39783</name>
</gene>
<dbReference type="InterPro" id="IPR002305">
    <property type="entry name" value="aa-tRNA-synth_Ic"/>
</dbReference>
<evidence type="ECO:0000256" key="9">
    <source>
        <dbReference type="ARBA" id="ARBA00049929"/>
    </source>
</evidence>
<keyword evidence="8" id="KW-0030">Aminoacyl-tRNA synthetase</keyword>
<dbReference type="SUPFAM" id="SSF52374">
    <property type="entry name" value="Nucleotidylyl transferase"/>
    <property type="match status" value="1"/>
</dbReference>
<evidence type="ECO:0000256" key="5">
    <source>
        <dbReference type="ARBA" id="ARBA00022741"/>
    </source>
</evidence>
<accession>A0A381R7Y6</accession>
<protein>
    <recommendedName>
        <fullName evidence="3">tryptophan--tRNA ligase</fullName>
        <ecNumber evidence="3">6.1.1.2</ecNumber>
    </recommendedName>
</protein>
<comment type="catalytic activity">
    <reaction evidence="9">
        <text>tRNA(Trp) + L-tryptophan + ATP = L-tryptophyl-tRNA(Trp) + AMP + diphosphate + H(+)</text>
        <dbReference type="Rhea" id="RHEA:24080"/>
        <dbReference type="Rhea" id="RHEA-COMP:9671"/>
        <dbReference type="Rhea" id="RHEA-COMP:9705"/>
        <dbReference type="ChEBI" id="CHEBI:15378"/>
        <dbReference type="ChEBI" id="CHEBI:30616"/>
        <dbReference type="ChEBI" id="CHEBI:33019"/>
        <dbReference type="ChEBI" id="CHEBI:57912"/>
        <dbReference type="ChEBI" id="CHEBI:78442"/>
        <dbReference type="ChEBI" id="CHEBI:78535"/>
        <dbReference type="ChEBI" id="CHEBI:456215"/>
        <dbReference type="EC" id="6.1.1.2"/>
    </reaction>
</comment>
<dbReference type="PROSITE" id="PS00178">
    <property type="entry name" value="AA_TRNA_LIGASE_I"/>
    <property type="match status" value="1"/>
</dbReference>
<dbReference type="Gene3D" id="1.10.240.10">
    <property type="entry name" value="Tyrosyl-Transfer RNA Synthetase"/>
    <property type="match status" value="1"/>
</dbReference>
<dbReference type="GO" id="GO:0005524">
    <property type="term" value="F:ATP binding"/>
    <property type="evidence" value="ECO:0007669"/>
    <property type="project" value="UniProtKB-KW"/>
</dbReference>
<evidence type="ECO:0000313" key="10">
    <source>
        <dbReference type="EMBL" id="SUZ86929.1"/>
    </source>
</evidence>
<dbReference type="PANTHER" id="PTHR43766:SF1">
    <property type="entry name" value="TRYPTOPHAN--TRNA LIGASE, MITOCHONDRIAL"/>
    <property type="match status" value="1"/>
</dbReference>
<sequence length="341" mass="38234">MNETSEKTGKGTVRKRVLSGIQPTGEVHLGNYLGALRQWVHMQDQYECFYSIVDQHGILGEDEPASLPARTLDMAISVLAVGVDPERCTLFVQSDVPEHVELAWLFNTVAPVGDLERMTQYKDKSKRYDSIPVGLLNYPVLQAADILIYRADAVPVGDDQRQHLELTRDIARKWNARYGEYFPEPDAIIPEVGRIKGLDGEAKMSKSLGNTVSILADEDGVWESVRRAVTDPQRVRRDDPGRPEVCNVFSLHKLVTDASLISDIEEQCKAGTRGCVDCKRIFADSLVREFAPFRERAEHLRAHPEEVRGVLEAGADRAREVARETLGEARARMGIKWRSAL</sequence>
<dbReference type="EMBL" id="UINC01001705">
    <property type="protein sequence ID" value="SUZ86929.1"/>
    <property type="molecule type" value="Genomic_DNA"/>
</dbReference>
<keyword evidence="5" id="KW-0547">Nucleotide-binding</keyword>
<organism evidence="10">
    <name type="scientific">marine metagenome</name>
    <dbReference type="NCBI Taxonomy" id="408172"/>
    <lineage>
        <taxon>unclassified sequences</taxon>
        <taxon>metagenomes</taxon>
        <taxon>ecological metagenomes</taxon>
    </lineage>
</organism>
<dbReference type="InterPro" id="IPR024109">
    <property type="entry name" value="Trp-tRNA-ligase_bac-type"/>
</dbReference>
<evidence type="ECO:0000256" key="4">
    <source>
        <dbReference type="ARBA" id="ARBA00022598"/>
    </source>
</evidence>
<dbReference type="InterPro" id="IPR001412">
    <property type="entry name" value="aa-tRNA-synth_I_CS"/>
</dbReference>
<dbReference type="AlphaFoldDB" id="A0A381R7Y6"/>
<dbReference type="CDD" id="cd00806">
    <property type="entry name" value="TrpRS_core"/>
    <property type="match status" value="1"/>
</dbReference>
<keyword evidence="7" id="KW-0648">Protein biosynthesis</keyword>
<comment type="similarity">
    <text evidence="2">Belongs to the class-I aminoacyl-tRNA synthetase family.</text>
</comment>
<evidence type="ECO:0000256" key="6">
    <source>
        <dbReference type="ARBA" id="ARBA00022840"/>
    </source>
</evidence>
<reference evidence="10" key="1">
    <citation type="submission" date="2018-05" db="EMBL/GenBank/DDBJ databases">
        <authorList>
            <person name="Lanie J.A."/>
            <person name="Ng W.-L."/>
            <person name="Kazmierczak K.M."/>
            <person name="Andrzejewski T.M."/>
            <person name="Davidsen T.M."/>
            <person name="Wayne K.J."/>
            <person name="Tettelin H."/>
            <person name="Glass J.I."/>
            <person name="Rusch D."/>
            <person name="Podicherti R."/>
            <person name="Tsui H.-C.T."/>
            <person name="Winkler M.E."/>
        </authorList>
    </citation>
    <scope>NUCLEOTIDE SEQUENCE</scope>
</reference>
<evidence type="ECO:0000256" key="3">
    <source>
        <dbReference type="ARBA" id="ARBA00013161"/>
    </source>
</evidence>
<evidence type="ECO:0000256" key="1">
    <source>
        <dbReference type="ARBA" id="ARBA00004173"/>
    </source>
</evidence>
<proteinExistence type="inferred from homology"/>
<evidence type="ECO:0000256" key="8">
    <source>
        <dbReference type="ARBA" id="ARBA00023146"/>
    </source>
</evidence>
<dbReference type="PRINTS" id="PR01039">
    <property type="entry name" value="TRNASYNTHTRP"/>
</dbReference>
<keyword evidence="6" id="KW-0067">ATP-binding</keyword>